<keyword evidence="2" id="KW-0808">Transferase</keyword>
<keyword evidence="3" id="KW-0012">Acyltransferase</keyword>
<reference evidence="4" key="1">
    <citation type="submission" date="2018-11" db="EMBL/GenBank/DDBJ databases">
        <authorList>
            <consortium name="Pathogen Informatics"/>
        </authorList>
    </citation>
    <scope>NUCLEOTIDE SEQUENCE</scope>
</reference>
<organism evidence="4 5">
    <name type="scientific">Protopolystoma xenopodis</name>
    <dbReference type="NCBI Taxonomy" id="117903"/>
    <lineage>
        <taxon>Eukaryota</taxon>
        <taxon>Metazoa</taxon>
        <taxon>Spiralia</taxon>
        <taxon>Lophotrochozoa</taxon>
        <taxon>Platyhelminthes</taxon>
        <taxon>Monogenea</taxon>
        <taxon>Polyopisthocotylea</taxon>
        <taxon>Polystomatidea</taxon>
        <taxon>Polystomatidae</taxon>
        <taxon>Protopolystoma</taxon>
    </lineage>
</organism>
<dbReference type="GO" id="GO:0008374">
    <property type="term" value="F:O-acyltransferase activity"/>
    <property type="evidence" value="ECO:0007669"/>
    <property type="project" value="InterPro"/>
</dbReference>
<dbReference type="InterPro" id="IPR007130">
    <property type="entry name" value="DAGAT"/>
</dbReference>
<protein>
    <submittedName>
        <fullName evidence="4">Uncharacterized protein</fullName>
    </submittedName>
</protein>
<keyword evidence="5" id="KW-1185">Reference proteome</keyword>
<evidence type="ECO:0000313" key="5">
    <source>
        <dbReference type="Proteomes" id="UP000784294"/>
    </source>
</evidence>
<evidence type="ECO:0000256" key="1">
    <source>
        <dbReference type="ARBA" id="ARBA00005420"/>
    </source>
</evidence>
<accession>A0A3S5BDK1</accession>
<gene>
    <name evidence="4" type="ORF">PXEA_LOCUS13859</name>
</gene>
<dbReference type="AlphaFoldDB" id="A0A3S5BDK1"/>
<comment type="caution">
    <text evidence="4">The sequence shown here is derived from an EMBL/GenBank/DDBJ whole genome shotgun (WGS) entry which is preliminary data.</text>
</comment>
<sequence length="50" mass="5516">MLDPLFCKRTGNFVVLVVGGAPEALDSCPGKYIFHLSYRHGFFKLALETG</sequence>
<dbReference type="Pfam" id="PF03982">
    <property type="entry name" value="DAGAT"/>
    <property type="match status" value="1"/>
</dbReference>
<evidence type="ECO:0000313" key="4">
    <source>
        <dbReference type="EMBL" id="VEL20419.1"/>
    </source>
</evidence>
<dbReference type="OrthoDB" id="264532at2759"/>
<name>A0A3S5BDK1_9PLAT</name>
<comment type="similarity">
    <text evidence="1">Belongs to the diacylglycerol acyltransferase family.</text>
</comment>
<dbReference type="EMBL" id="CAAALY010046403">
    <property type="protein sequence ID" value="VEL20419.1"/>
    <property type="molecule type" value="Genomic_DNA"/>
</dbReference>
<evidence type="ECO:0000256" key="3">
    <source>
        <dbReference type="ARBA" id="ARBA00023315"/>
    </source>
</evidence>
<dbReference type="Proteomes" id="UP000784294">
    <property type="component" value="Unassembled WGS sequence"/>
</dbReference>
<proteinExistence type="inferred from homology"/>
<evidence type="ECO:0000256" key="2">
    <source>
        <dbReference type="ARBA" id="ARBA00022679"/>
    </source>
</evidence>